<evidence type="ECO:0000256" key="1">
    <source>
        <dbReference type="SAM" id="MobiDB-lite"/>
    </source>
</evidence>
<evidence type="ECO:0008006" key="4">
    <source>
        <dbReference type="Google" id="ProtNLM"/>
    </source>
</evidence>
<feature type="transmembrane region" description="Helical" evidence="2">
    <location>
        <begin position="156"/>
        <end position="179"/>
    </location>
</feature>
<feature type="compositionally biased region" description="Polar residues" evidence="1">
    <location>
        <begin position="360"/>
        <end position="372"/>
    </location>
</feature>
<feature type="compositionally biased region" description="Basic and acidic residues" evidence="1">
    <location>
        <begin position="343"/>
        <end position="359"/>
    </location>
</feature>
<protein>
    <recommendedName>
        <fullName evidence="4">Transmembrane protein</fullName>
    </recommendedName>
</protein>
<feature type="compositionally biased region" description="Acidic residues" evidence="1">
    <location>
        <begin position="311"/>
        <end position="320"/>
    </location>
</feature>
<reference evidence="3" key="1">
    <citation type="submission" date="2021-01" db="EMBL/GenBank/DDBJ databases">
        <authorList>
            <person name="Corre E."/>
            <person name="Pelletier E."/>
            <person name="Niang G."/>
            <person name="Scheremetjew M."/>
            <person name="Finn R."/>
            <person name="Kale V."/>
            <person name="Holt S."/>
            <person name="Cochrane G."/>
            <person name="Meng A."/>
            <person name="Brown T."/>
            <person name="Cohen L."/>
        </authorList>
    </citation>
    <scope>NUCLEOTIDE SEQUENCE</scope>
    <source>
        <strain evidence="3">SAG 11-49</strain>
    </source>
</reference>
<dbReference type="AlphaFoldDB" id="A0A7S0R9Y4"/>
<sequence length="410" mass="44162">MSRMSSRSTLALLRTQGFQENTDVASAALAEVERQRQLIHTELKERLGIVYKTLKMDSIPATYYYVFLLAKALAVGLMVGWQQGAGIAVGSRAALGLNCGAFGACILLAALVLVWQPHSSGWQNLMQLVVLALECGVLFCVLILSWYTGIVGWQDAAFALQVATFCLAVIFGMVATCALGQEVVSKIRKDRHREAKLAALTKEEAEIWAAKWQRAQTELKHDKDHLGNLADAAKRGEQDGLELRKQLLAQLAGAAPTAPLSTMPTQELTAVPGTQPADDDEGRYYNSTVGGTSGGSYIAPTKLPAQVEGDMSSESDDEDRDAARRKVSTWEARPGDEDGTGPSKEELDRAAADLLHIDRTLSTTSRKPSMTARSRGPSRHHSFTSQAAAPRGRKAVIRSASRAALAAGDD</sequence>
<feature type="region of interest" description="Disordered" evidence="1">
    <location>
        <begin position="258"/>
        <end position="410"/>
    </location>
</feature>
<name>A0A7S0R9Y4_9CHLO</name>
<feature type="transmembrane region" description="Helical" evidence="2">
    <location>
        <begin position="62"/>
        <end position="81"/>
    </location>
</feature>
<evidence type="ECO:0000313" key="3">
    <source>
        <dbReference type="EMBL" id="CAD8671460.1"/>
    </source>
</evidence>
<feature type="transmembrane region" description="Helical" evidence="2">
    <location>
        <begin position="128"/>
        <end position="150"/>
    </location>
</feature>
<feature type="compositionally biased region" description="Polar residues" evidence="1">
    <location>
        <begin position="259"/>
        <end position="268"/>
    </location>
</feature>
<accession>A0A7S0R9Y4</accession>
<keyword evidence="2" id="KW-1133">Transmembrane helix</keyword>
<keyword evidence="2" id="KW-0472">Membrane</keyword>
<gene>
    <name evidence="3" type="ORF">CLEI1391_LOCUS4722</name>
</gene>
<evidence type="ECO:0000256" key="2">
    <source>
        <dbReference type="SAM" id="Phobius"/>
    </source>
</evidence>
<organism evidence="3">
    <name type="scientific">Chlamydomonas leiostraca</name>
    <dbReference type="NCBI Taxonomy" id="1034604"/>
    <lineage>
        <taxon>Eukaryota</taxon>
        <taxon>Viridiplantae</taxon>
        <taxon>Chlorophyta</taxon>
        <taxon>core chlorophytes</taxon>
        <taxon>Chlorophyceae</taxon>
        <taxon>CS clade</taxon>
        <taxon>Chlamydomonadales</taxon>
        <taxon>Chlamydomonadaceae</taxon>
        <taxon>Chlamydomonas</taxon>
    </lineage>
</organism>
<feature type="transmembrane region" description="Helical" evidence="2">
    <location>
        <begin position="93"/>
        <end position="116"/>
    </location>
</feature>
<keyword evidence="2" id="KW-0812">Transmembrane</keyword>
<dbReference type="EMBL" id="HBFB01008348">
    <property type="protein sequence ID" value="CAD8671460.1"/>
    <property type="molecule type" value="Transcribed_RNA"/>
</dbReference>
<proteinExistence type="predicted"/>